<name>A0ABW2CBJ8_9ACTN</name>
<dbReference type="Proteomes" id="UP001596380">
    <property type="component" value="Unassembled WGS sequence"/>
</dbReference>
<reference evidence="3" key="1">
    <citation type="journal article" date="2019" name="Int. J. Syst. Evol. Microbiol.">
        <title>The Global Catalogue of Microorganisms (GCM) 10K type strain sequencing project: providing services to taxonomists for standard genome sequencing and annotation.</title>
        <authorList>
            <consortium name="The Broad Institute Genomics Platform"/>
            <consortium name="The Broad Institute Genome Sequencing Center for Infectious Disease"/>
            <person name="Wu L."/>
            <person name="Ma J."/>
        </authorList>
    </citation>
    <scope>NUCLEOTIDE SEQUENCE [LARGE SCALE GENOMIC DNA]</scope>
    <source>
        <strain evidence="3">JCM 3369</strain>
    </source>
</reference>
<keyword evidence="3" id="KW-1185">Reference proteome</keyword>
<comment type="caution">
    <text evidence="2">The sequence shown here is derived from an EMBL/GenBank/DDBJ whole genome shotgun (WGS) entry which is preliminary data.</text>
</comment>
<evidence type="ECO:0000313" key="3">
    <source>
        <dbReference type="Proteomes" id="UP001596380"/>
    </source>
</evidence>
<organism evidence="2 3">
    <name type="scientific">Actinomadura yumaensis</name>
    <dbReference type="NCBI Taxonomy" id="111807"/>
    <lineage>
        <taxon>Bacteria</taxon>
        <taxon>Bacillati</taxon>
        <taxon>Actinomycetota</taxon>
        <taxon>Actinomycetes</taxon>
        <taxon>Streptosporangiales</taxon>
        <taxon>Thermomonosporaceae</taxon>
        <taxon>Actinomadura</taxon>
    </lineage>
</organism>
<feature type="region of interest" description="Disordered" evidence="1">
    <location>
        <begin position="1"/>
        <end position="39"/>
    </location>
</feature>
<dbReference type="RefSeq" id="WP_160823797.1">
    <property type="nucleotide sequence ID" value="NZ_JBHSXE010000001.1"/>
</dbReference>
<protein>
    <submittedName>
        <fullName evidence="2">Uncharacterized protein</fullName>
    </submittedName>
</protein>
<evidence type="ECO:0000313" key="2">
    <source>
        <dbReference type="EMBL" id="MFC6879106.1"/>
    </source>
</evidence>
<sequence length="82" mass="8991">MEQTQPSRARHARPAPDAGQDRSAGARRGAWSGKPVGRLTTDELAEALQFLERHPRFDDALARALAGEFARRTAARLNTGRP</sequence>
<dbReference type="EMBL" id="JBHSXS010000002">
    <property type="protein sequence ID" value="MFC6879106.1"/>
    <property type="molecule type" value="Genomic_DNA"/>
</dbReference>
<proteinExistence type="predicted"/>
<evidence type="ECO:0000256" key="1">
    <source>
        <dbReference type="SAM" id="MobiDB-lite"/>
    </source>
</evidence>
<accession>A0ABW2CBJ8</accession>
<gene>
    <name evidence="2" type="ORF">ACFQKB_04930</name>
</gene>